<dbReference type="SUPFAM" id="SSF57667">
    <property type="entry name" value="beta-beta-alpha zinc fingers"/>
    <property type="match status" value="1"/>
</dbReference>
<evidence type="ECO:0000313" key="7">
    <source>
        <dbReference type="EMBL" id="PWA62814.1"/>
    </source>
</evidence>
<dbReference type="Pfam" id="PF02892">
    <property type="entry name" value="zf-BED"/>
    <property type="match status" value="1"/>
</dbReference>
<protein>
    <submittedName>
        <fullName evidence="7">Zinc finger, BED-type</fullName>
    </submittedName>
</protein>
<comment type="caution">
    <text evidence="7">The sequence shown here is derived from an EMBL/GenBank/DDBJ whole genome shotgun (WGS) entry which is preliminary data.</text>
</comment>
<dbReference type="PROSITE" id="PS50808">
    <property type="entry name" value="ZF_BED"/>
    <property type="match status" value="1"/>
</dbReference>
<evidence type="ECO:0000256" key="1">
    <source>
        <dbReference type="ARBA" id="ARBA00022723"/>
    </source>
</evidence>
<name>A0A2U1MNL9_ARTAN</name>
<feature type="transmembrane region" description="Helical" evidence="5">
    <location>
        <begin position="125"/>
        <end position="148"/>
    </location>
</feature>
<dbReference type="Proteomes" id="UP000245207">
    <property type="component" value="Unassembled WGS sequence"/>
</dbReference>
<reference evidence="7 8" key="1">
    <citation type="journal article" date="2018" name="Mol. Plant">
        <title>The genome of Artemisia annua provides insight into the evolution of Asteraceae family and artemisinin biosynthesis.</title>
        <authorList>
            <person name="Shen Q."/>
            <person name="Zhang L."/>
            <person name="Liao Z."/>
            <person name="Wang S."/>
            <person name="Yan T."/>
            <person name="Shi P."/>
            <person name="Liu M."/>
            <person name="Fu X."/>
            <person name="Pan Q."/>
            <person name="Wang Y."/>
            <person name="Lv Z."/>
            <person name="Lu X."/>
            <person name="Zhang F."/>
            <person name="Jiang W."/>
            <person name="Ma Y."/>
            <person name="Chen M."/>
            <person name="Hao X."/>
            <person name="Li L."/>
            <person name="Tang Y."/>
            <person name="Lv G."/>
            <person name="Zhou Y."/>
            <person name="Sun X."/>
            <person name="Brodelius P.E."/>
            <person name="Rose J.K.C."/>
            <person name="Tang K."/>
        </authorList>
    </citation>
    <scope>NUCLEOTIDE SEQUENCE [LARGE SCALE GENOMIC DNA]</scope>
    <source>
        <strain evidence="8">cv. Huhao1</strain>
        <tissue evidence="7">Leaf</tissue>
    </source>
</reference>
<dbReference type="InterPro" id="IPR039744">
    <property type="entry name" value="RIbosomal_uS14_euk_arc"/>
</dbReference>
<accession>A0A2U1MNL9</accession>
<evidence type="ECO:0000313" key="8">
    <source>
        <dbReference type="Proteomes" id="UP000245207"/>
    </source>
</evidence>
<sequence>MHASDDLEVVSSSTTSNLFSRVWEYFTLIPIEPDRVKRASCNSCNKVLKVHGTSNIRRHIVKCFKVDLSNKVEEDAPPPKRICLDQAKYKEKVAISIIKHNYPFSYVEHEGTNLIIGKSYELHPFVRIGIIFVLPCVFVPDCVIAFGFCCISRVCRNSHGLIRKYGLMCFRQCFHSNAKEIGFIKYH</sequence>
<organism evidence="7 8">
    <name type="scientific">Artemisia annua</name>
    <name type="common">Sweet wormwood</name>
    <dbReference type="NCBI Taxonomy" id="35608"/>
    <lineage>
        <taxon>Eukaryota</taxon>
        <taxon>Viridiplantae</taxon>
        <taxon>Streptophyta</taxon>
        <taxon>Embryophyta</taxon>
        <taxon>Tracheophyta</taxon>
        <taxon>Spermatophyta</taxon>
        <taxon>Magnoliopsida</taxon>
        <taxon>eudicotyledons</taxon>
        <taxon>Gunneridae</taxon>
        <taxon>Pentapetalae</taxon>
        <taxon>asterids</taxon>
        <taxon>campanulids</taxon>
        <taxon>Asterales</taxon>
        <taxon>Asteraceae</taxon>
        <taxon>Asteroideae</taxon>
        <taxon>Anthemideae</taxon>
        <taxon>Artemisiinae</taxon>
        <taxon>Artemisia</taxon>
    </lineage>
</organism>
<evidence type="ECO:0000256" key="5">
    <source>
        <dbReference type="SAM" id="Phobius"/>
    </source>
</evidence>
<dbReference type="SMART" id="SM00614">
    <property type="entry name" value="ZnF_BED"/>
    <property type="match status" value="1"/>
</dbReference>
<evidence type="ECO:0000259" key="6">
    <source>
        <dbReference type="PROSITE" id="PS50808"/>
    </source>
</evidence>
<keyword evidence="5" id="KW-1133">Transmembrane helix</keyword>
<feature type="domain" description="BED-type" evidence="6">
    <location>
        <begin position="17"/>
        <end position="71"/>
    </location>
</feature>
<dbReference type="PANTHER" id="PTHR12010">
    <property type="entry name" value="40S RIBOSOMAL PROTEIN S29"/>
    <property type="match status" value="1"/>
</dbReference>
<keyword evidence="2 4" id="KW-0863">Zinc-finger</keyword>
<dbReference type="InterPro" id="IPR036236">
    <property type="entry name" value="Znf_C2H2_sf"/>
</dbReference>
<gene>
    <name evidence="7" type="ORF">CTI12_AA360440</name>
</gene>
<dbReference type="AlphaFoldDB" id="A0A2U1MNL9"/>
<keyword evidence="5" id="KW-0472">Membrane</keyword>
<dbReference type="GO" id="GO:0022627">
    <property type="term" value="C:cytosolic small ribosomal subunit"/>
    <property type="evidence" value="ECO:0007669"/>
    <property type="project" value="TreeGrafter"/>
</dbReference>
<dbReference type="InterPro" id="IPR043140">
    <property type="entry name" value="Ribosomal_uS14_sf"/>
</dbReference>
<keyword evidence="1" id="KW-0479">Metal-binding</keyword>
<proteinExistence type="predicted"/>
<dbReference type="InterPro" id="IPR003656">
    <property type="entry name" value="Znf_BED"/>
</dbReference>
<dbReference type="STRING" id="35608.A0A2U1MNL9"/>
<dbReference type="PANTHER" id="PTHR12010:SF22">
    <property type="entry name" value="SMALL RIBOSOMAL SUBUNIT PROTEIN US14Z_US14Y_US14X"/>
    <property type="match status" value="1"/>
</dbReference>
<evidence type="ECO:0000256" key="4">
    <source>
        <dbReference type="PROSITE-ProRule" id="PRU00027"/>
    </source>
</evidence>
<dbReference type="OrthoDB" id="10609733at2759"/>
<evidence type="ECO:0000256" key="3">
    <source>
        <dbReference type="ARBA" id="ARBA00022833"/>
    </source>
</evidence>
<dbReference type="EMBL" id="PKPP01004778">
    <property type="protein sequence ID" value="PWA62814.1"/>
    <property type="molecule type" value="Genomic_DNA"/>
</dbReference>
<keyword evidence="8" id="KW-1185">Reference proteome</keyword>
<keyword evidence="3" id="KW-0862">Zinc</keyword>
<dbReference type="GO" id="GO:0002181">
    <property type="term" value="P:cytoplasmic translation"/>
    <property type="evidence" value="ECO:0007669"/>
    <property type="project" value="TreeGrafter"/>
</dbReference>
<dbReference type="GO" id="GO:0003677">
    <property type="term" value="F:DNA binding"/>
    <property type="evidence" value="ECO:0007669"/>
    <property type="project" value="InterPro"/>
</dbReference>
<dbReference type="GO" id="GO:0008270">
    <property type="term" value="F:zinc ion binding"/>
    <property type="evidence" value="ECO:0007669"/>
    <property type="project" value="UniProtKB-KW"/>
</dbReference>
<dbReference type="Gene3D" id="4.10.830.10">
    <property type="entry name" value="30s Ribosomal Protein S14, Chain N"/>
    <property type="match status" value="1"/>
</dbReference>
<keyword evidence="5" id="KW-0812">Transmembrane</keyword>
<evidence type="ECO:0000256" key="2">
    <source>
        <dbReference type="ARBA" id="ARBA00022771"/>
    </source>
</evidence>
<dbReference type="GO" id="GO:0003735">
    <property type="term" value="F:structural constituent of ribosome"/>
    <property type="evidence" value="ECO:0007669"/>
    <property type="project" value="InterPro"/>
</dbReference>